<dbReference type="Gene3D" id="1.25.40.20">
    <property type="entry name" value="Ankyrin repeat-containing domain"/>
    <property type="match status" value="1"/>
</dbReference>
<dbReference type="InterPro" id="IPR002110">
    <property type="entry name" value="Ankyrin_rpt"/>
</dbReference>
<feature type="transmembrane region" description="Helical" evidence="3">
    <location>
        <begin position="414"/>
        <end position="437"/>
    </location>
</feature>
<gene>
    <name evidence="6" type="primary">LOC140017246</name>
</gene>
<organism evidence="5 6">
    <name type="scientific">Coffea arabica</name>
    <name type="common">Arabian coffee</name>
    <dbReference type="NCBI Taxonomy" id="13443"/>
    <lineage>
        <taxon>Eukaryota</taxon>
        <taxon>Viridiplantae</taxon>
        <taxon>Streptophyta</taxon>
        <taxon>Embryophyta</taxon>
        <taxon>Tracheophyta</taxon>
        <taxon>Spermatophyta</taxon>
        <taxon>Magnoliopsida</taxon>
        <taxon>eudicotyledons</taxon>
        <taxon>Gunneridae</taxon>
        <taxon>Pentapetalae</taxon>
        <taxon>asterids</taxon>
        <taxon>lamiids</taxon>
        <taxon>Gentianales</taxon>
        <taxon>Rubiaceae</taxon>
        <taxon>Ixoroideae</taxon>
        <taxon>Gardenieae complex</taxon>
        <taxon>Bertiereae - Coffeeae clade</taxon>
        <taxon>Coffeeae</taxon>
        <taxon>Coffea</taxon>
    </lineage>
</organism>
<dbReference type="RefSeq" id="XP_071927578.1">
    <property type="nucleotide sequence ID" value="XM_072071477.1"/>
</dbReference>
<keyword evidence="1" id="KW-0040">ANK repeat</keyword>
<dbReference type="Pfam" id="PF12796">
    <property type="entry name" value="Ank_2"/>
    <property type="match status" value="2"/>
</dbReference>
<evidence type="ECO:0000313" key="6">
    <source>
        <dbReference type="RefSeq" id="XP_071927578.1"/>
    </source>
</evidence>
<dbReference type="InterPro" id="IPR036770">
    <property type="entry name" value="Ankyrin_rpt-contain_sf"/>
</dbReference>
<keyword evidence="5" id="KW-1185">Reference proteome</keyword>
<keyword evidence="3" id="KW-0812">Transmembrane</keyword>
<feature type="region of interest" description="Disordered" evidence="2">
    <location>
        <begin position="344"/>
        <end position="376"/>
    </location>
</feature>
<keyword evidence="3" id="KW-1133">Transmembrane helix</keyword>
<evidence type="ECO:0000256" key="2">
    <source>
        <dbReference type="SAM" id="MobiDB-lite"/>
    </source>
</evidence>
<proteinExistence type="predicted"/>
<evidence type="ECO:0000313" key="5">
    <source>
        <dbReference type="Proteomes" id="UP001652660"/>
    </source>
</evidence>
<reference evidence="6" key="2">
    <citation type="submission" date="2025-08" db="UniProtKB">
        <authorList>
            <consortium name="RefSeq"/>
        </authorList>
    </citation>
    <scope>IDENTIFICATION</scope>
    <source>
        <tissue evidence="6">Leaves</tissue>
    </source>
</reference>
<protein>
    <submittedName>
        <fullName evidence="6">Ankyrin repeat-containing protein BDA1-like</fullName>
    </submittedName>
</protein>
<name>A0ABM4W712_COFAR</name>
<dbReference type="SUPFAM" id="SSF48403">
    <property type="entry name" value="Ankyrin repeat"/>
    <property type="match status" value="1"/>
</dbReference>
<evidence type="ECO:0000256" key="3">
    <source>
        <dbReference type="SAM" id="Phobius"/>
    </source>
</evidence>
<sequence>MEQILAEAAQSGDINALYHVLREDPTLLDKYDEPSFVDTPAHIAAAAGSTHFAVEVLRLKPSFRAKLNPDGYSPLDLALRRGKNRTVKWLIKHDPELIRVKGREGFTPLHYVAEVGDAELLADLLVACPQSIQDLTIRGETAVHIAVRNKNVRALQVLLGWLKRGNINGQILNWKDENGETALHIAASTNNFEARNLCPSFFLYVGSFLGHSWSFLGHFLLNSCSFLQAVKFLMNEVKINEQNFEGLTCLDTFMGLAITGDERIAKALRCAGAKRSSSLRPAKTFADILSSKEPFTRKVFRQMVELDASIDGLSSEMRNALLVVAVLFLTAAYEAVLTPPGGTSSGGDSNSFSNQPCNISSSSSFARISRPEDTNNTRGAAQMRGINFVIFVYLNTIIFAASLRIIFRLLPRTLYYYMGCVGIALSLSYSISIILIAPTSIPILAFAVLLILTGSVIISMTLALSSVQAFISAYDGLL</sequence>
<dbReference type="Pfam" id="PF13962">
    <property type="entry name" value="PGG"/>
    <property type="match status" value="1"/>
</dbReference>
<feature type="transmembrane region" description="Helical" evidence="3">
    <location>
        <begin position="443"/>
        <end position="464"/>
    </location>
</feature>
<dbReference type="PANTHER" id="PTHR24128">
    <property type="entry name" value="HOMEOBOX PROTEIN WARIAI"/>
    <property type="match status" value="1"/>
</dbReference>
<evidence type="ECO:0000256" key="1">
    <source>
        <dbReference type="PROSITE-ProRule" id="PRU00023"/>
    </source>
</evidence>
<dbReference type="PROSITE" id="PS50297">
    <property type="entry name" value="ANK_REP_REGION"/>
    <property type="match status" value="1"/>
</dbReference>
<dbReference type="InterPro" id="IPR026961">
    <property type="entry name" value="PGG_dom"/>
</dbReference>
<keyword evidence="3" id="KW-0472">Membrane</keyword>
<dbReference type="GeneID" id="140017246"/>
<feature type="repeat" description="ANK" evidence="1">
    <location>
        <begin position="104"/>
        <end position="126"/>
    </location>
</feature>
<accession>A0ABM4W712</accession>
<reference evidence="5" key="1">
    <citation type="journal article" date="2025" name="Foods">
        <title>Unveiling the Microbial Signatures of Arabica Coffee Cherries: Insights into Ripeness Specific Diversity, Functional Traits, and Implications for Quality and Safety.</title>
        <authorList>
            <consortium name="RefSeq"/>
            <person name="Tenea G.N."/>
            <person name="Cifuentes V."/>
            <person name="Reyes P."/>
            <person name="Cevallos-Vallejos M."/>
        </authorList>
    </citation>
    <scope>NUCLEOTIDE SEQUENCE [LARGE SCALE GENOMIC DNA]</scope>
</reference>
<dbReference type="SMART" id="SM00248">
    <property type="entry name" value="ANK"/>
    <property type="match status" value="4"/>
</dbReference>
<dbReference type="Proteomes" id="UP001652660">
    <property type="component" value="Chromosome 1e"/>
</dbReference>
<feature type="domain" description="PGG" evidence="4">
    <location>
        <begin position="316"/>
        <end position="447"/>
    </location>
</feature>
<dbReference type="PROSITE" id="PS50088">
    <property type="entry name" value="ANK_REPEAT"/>
    <property type="match status" value="1"/>
</dbReference>
<evidence type="ECO:0000259" key="4">
    <source>
        <dbReference type="Pfam" id="PF13962"/>
    </source>
</evidence>
<dbReference type="PANTHER" id="PTHR24128:SF24">
    <property type="entry name" value="ANKYRIN REPEAT PROTEIN"/>
    <property type="match status" value="1"/>
</dbReference>
<feature type="transmembrane region" description="Helical" evidence="3">
    <location>
        <begin position="386"/>
        <end position="407"/>
    </location>
</feature>